<feature type="compositionally biased region" description="Basic and acidic residues" evidence="5">
    <location>
        <begin position="211"/>
        <end position="249"/>
    </location>
</feature>
<evidence type="ECO:0000256" key="4">
    <source>
        <dbReference type="SAM" id="Coils"/>
    </source>
</evidence>
<evidence type="ECO:0000313" key="6">
    <source>
        <dbReference type="EMBL" id="CAE5956456.1"/>
    </source>
</evidence>
<dbReference type="AlphaFoldDB" id="A0A8S1ZCW8"/>
<dbReference type="CDD" id="cd23159">
    <property type="entry name" value="Prefoldin_URI1"/>
    <property type="match status" value="1"/>
</dbReference>
<comment type="similarity">
    <text evidence="3">Belongs to the RNA polymerase II subunit 5-mediating protein family.</text>
</comment>
<sequence>MEPPAKGTVTPLASLFSEEEARKAASYVEEKIGEKRVEMNRLQQFVDENDNLINLVKKLPDQLHHNVMVPFGKMAFFPGRLIHTNECLVLLGENYYTDRSSKQTVDFLKRRDKTLQSQIHSLKAEIEDFQTEASFFATTASEAAEGLVEIREEYVEEEDLSATVFQSSEKETSNISGGEAEEGELEDDDFARIMSRLNELEMEEEQEGEDGGDRGEERDSPIEILEESQHDLVKGIRGETDRGRIEYGKQETTISVPMKASRHSSSIREPRVAEPRVKAKVIQVLPEAHPHKDIDDQLNCIGPMAQYLPKGDQSHSGTAQQNAGTWRDFQATAGISTAKAKTNVLGPQKIESPIEKPEPEFDSTKAFTGSIVEHAHIQETSTHSDTQSSASQPSKPVSRFKAQRR</sequence>
<protein>
    <recommendedName>
        <fullName evidence="8">Prefoldin chaperone subunit family protein</fullName>
    </recommendedName>
</protein>
<evidence type="ECO:0008006" key="8">
    <source>
        <dbReference type="Google" id="ProtNLM"/>
    </source>
</evidence>
<dbReference type="EMBL" id="LR999451">
    <property type="protein sequence ID" value="CAE5956456.1"/>
    <property type="molecule type" value="Genomic_DNA"/>
</dbReference>
<organism evidence="6 7">
    <name type="scientific">Arabidopsis arenosa</name>
    <name type="common">Sand rock-cress</name>
    <name type="synonym">Cardaminopsis arenosa</name>
    <dbReference type="NCBI Taxonomy" id="38785"/>
    <lineage>
        <taxon>Eukaryota</taxon>
        <taxon>Viridiplantae</taxon>
        <taxon>Streptophyta</taxon>
        <taxon>Embryophyta</taxon>
        <taxon>Tracheophyta</taxon>
        <taxon>Spermatophyta</taxon>
        <taxon>Magnoliopsida</taxon>
        <taxon>eudicotyledons</taxon>
        <taxon>Gunneridae</taxon>
        <taxon>Pentapetalae</taxon>
        <taxon>rosids</taxon>
        <taxon>malvids</taxon>
        <taxon>Brassicales</taxon>
        <taxon>Brassicaceae</taxon>
        <taxon>Camelineae</taxon>
        <taxon>Arabidopsis</taxon>
    </lineage>
</organism>
<dbReference type="GO" id="GO:0005634">
    <property type="term" value="C:nucleus"/>
    <property type="evidence" value="ECO:0007669"/>
    <property type="project" value="UniProtKB-SubCell"/>
</dbReference>
<feature type="compositionally biased region" description="Polar residues" evidence="5">
    <location>
        <begin position="378"/>
        <end position="395"/>
    </location>
</feature>
<feature type="region of interest" description="Disordered" evidence="5">
    <location>
        <begin position="374"/>
        <end position="405"/>
    </location>
</feature>
<dbReference type="GO" id="GO:0006457">
    <property type="term" value="P:protein folding"/>
    <property type="evidence" value="ECO:0007669"/>
    <property type="project" value="UniProtKB-ARBA"/>
</dbReference>
<feature type="region of interest" description="Disordered" evidence="5">
    <location>
        <begin position="159"/>
        <end position="185"/>
    </location>
</feature>
<accession>A0A8S1ZCW8</accession>
<dbReference type="GO" id="GO:0019212">
    <property type="term" value="F:phosphatase inhibitor activity"/>
    <property type="evidence" value="ECO:0007669"/>
    <property type="project" value="TreeGrafter"/>
</dbReference>
<keyword evidence="2" id="KW-0539">Nucleus</keyword>
<dbReference type="Proteomes" id="UP000682877">
    <property type="component" value="Chromosome 1"/>
</dbReference>
<feature type="coiled-coil region" evidence="4">
    <location>
        <begin position="105"/>
        <end position="132"/>
    </location>
</feature>
<dbReference type="GO" id="GO:0003682">
    <property type="term" value="F:chromatin binding"/>
    <property type="evidence" value="ECO:0007669"/>
    <property type="project" value="TreeGrafter"/>
</dbReference>
<dbReference type="GO" id="GO:0009409">
    <property type="term" value="P:response to cold"/>
    <property type="evidence" value="ECO:0007669"/>
    <property type="project" value="UniProtKB-ARBA"/>
</dbReference>
<name>A0A8S1ZCW8_ARAAE</name>
<proteinExistence type="inferred from homology"/>
<dbReference type="InterPro" id="IPR004127">
    <property type="entry name" value="Prefoldin_subunit_alpha"/>
</dbReference>
<keyword evidence="7" id="KW-1185">Reference proteome</keyword>
<evidence type="ECO:0000256" key="1">
    <source>
        <dbReference type="ARBA" id="ARBA00004123"/>
    </source>
</evidence>
<evidence type="ECO:0000256" key="3">
    <source>
        <dbReference type="ARBA" id="ARBA00038295"/>
    </source>
</evidence>
<dbReference type="PANTHER" id="PTHR15111:SF0">
    <property type="entry name" value="UNCONVENTIONAL PREFOLDIN RPB5 INTERACTOR 1"/>
    <property type="match status" value="1"/>
</dbReference>
<keyword evidence="4" id="KW-0175">Coiled coil</keyword>
<gene>
    <name evidence="6" type="ORF">AARE701A_LOCUS230</name>
</gene>
<evidence type="ECO:0000256" key="5">
    <source>
        <dbReference type="SAM" id="MobiDB-lite"/>
    </source>
</evidence>
<dbReference type="GO" id="GO:0003714">
    <property type="term" value="F:transcription corepressor activity"/>
    <property type="evidence" value="ECO:0007669"/>
    <property type="project" value="TreeGrafter"/>
</dbReference>
<evidence type="ECO:0000256" key="2">
    <source>
        <dbReference type="ARBA" id="ARBA00023242"/>
    </source>
</evidence>
<feature type="region of interest" description="Disordered" evidence="5">
    <location>
        <begin position="199"/>
        <end position="275"/>
    </location>
</feature>
<comment type="subcellular location">
    <subcellularLocation>
        <location evidence="1">Nucleus</location>
    </subcellularLocation>
</comment>
<dbReference type="SUPFAM" id="SSF46579">
    <property type="entry name" value="Prefoldin"/>
    <property type="match status" value="1"/>
</dbReference>
<dbReference type="InterPro" id="IPR009053">
    <property type="entry name" value="Prefoldin"/>
</dbReference>
<dbReference type="InterPro" id="IPR052255">
    <property type="entry name" value="RNA_pol_II_subunit5-mediator"/>
</dbReference>
<reference evidence="6" key="1">
    <citation type="submission" date="2021-01" db="EMBL/GenBank/DDBJ databases">
        <authorList>
            <person name="Bezrukov I."/>
        </authorList>
    </citation>
    <scope>NUCLEOTIDE SEQUENCE</scope>
</reference>
<dbReference type="PANTHER" id="PTHR15111">
    <property type="entry name" value="RNA POLYMERASE II SUBUNIT 5-MEDIATING PROTEIN NNX3"/>
    <property type="match status" value="1"/>
</dbReference>
<dbReference type="Gene3D" id="1.10.287.370">
    <property type="match status" value="1"/>
</dbReference>
<feature type="compositionally biased region" description="Basic and acidic residues" evidence="5">
    <location>
        <begin position="266"/>
        <end position="275"/>
    </location>
</feature>
<dbReference type="GO" id="GO:0000122">
    <property type="term" value="P:negative regulation of transcription by RNA polymerase II"/>
    <property type="evidence" value="ECO:0007669"/>
    <property type="project" value="TreeGrafter"/>
</dbReference>
<evidence type="ECO:0000313" key="7">
    <source>
        <dbReference type="Proteomes" id="UP000682877"/>
    </source>
</evidence>
<feature type="compositionally biased region" description="Acidic residues" evidence="5">
    <location>
        <begin position="200"/>
        <end position="210"/>
    </location>
</feature>
<dbReference type="Pfam" id="PF02996">
    <property type="entry name" value="Prefoldin"/>
    <property type="match status" value="1"/>
</dbReference>